<feature type="binding site" evidence="8">
    <location>
        <begin position="9"/>
        <end position="11"/>
    </location>
    <ligand>
        <name>ATP</name>
        <dbReference type="ChEBI" id="CHEBI:30616"/>
    </ligand>
</feature>
<evidence type="ECO:0000256" key="5">
    <source>
        <dbReference type="ARBA" id="ARBA00022917"/>
    </source>
</evidence>
<dbReference type="HAMAP" id="MF_00140_B">
    <property type="entry name" value="Trp_tRNA_synth_B"/>
    <property type="match status" value="1"/>
</dbReference>
<comment type="caution">
    <text evidence="10">The sequence shown here is derived from an EMBL/GenBank/DDBJ whole genome shotgun (WGS) entry which is preliminary data.</text>
</comment>
<proteinExistence type="inferred from homology"/>
<dbReference type="PANTHER" id="PTHR43766:SF1">
    <property type="entry name" value="TRYPTOPHAN--TRNA LIGASE, MITOCHONDRIAL"/>
    <property type="match status" value="1"/>
</dbReference>
<dbReference type="InterPro" id="IPR024109">
    <property type="entry name" value="Trp-tRNA-ligase_bac-type"/>
</dbReference>
<dbReference type="GO" id="GO:0004830">
    <property type="term" value="F:tryptophan-tRNA ligase activity"/>
    <property type="evidence" value="ECO:0007669"/>
    <property type="project" value="UniProtKB-EC"/>
</dbReference>
<evidence type="ECO:0000256" key="1">
    <source>
        <dbReference type="ARBA" id="ARBA00005594"/>
    </source>
</evidence>
<feature type="short sequence motif" description="'KMSKS' region" evidence="8">
    <location>
        <begin position="195"/>
        <end position="199"/>
    </location>
</feature>
<feature type="binding site" evidence="8">
    <location>
        <begin position="195"/>
        <end position="199"/>
    </location>
    <ligand>
        <name>ATP</name>
        <dbReference type="ChEBI" id="CHEBI:30616"/>
    </ligand>
</feature>
<keyword evidence="8" id="KW-0963">Cytoplasm</keyword>
<evidence type="ECO:0000313" key="10">
    <source>
        <dbReference type="EMBL" id="MCP8352281.1"/>
    </source>
</evidence>
<dbReference type="InterPro" id="IPR050203">
    <property type="entry name" value="Trp-tRNA_synthetase"/>
</dbReference>
<evidence type="ECO:0000256" key="4">
    <source>
        <dbReference type="ARBA" id="ARBA00022840"/>
    </source>
</evidence>
<dbReference type="NCBIfam" id="TIGR00233">
    <property type="entry name" value="trpS"/>
    <property type="match status" value="1"/>
</dbReference>
<dbReference type="EMBL" id="JAKUDN010000002">
    <property type="protein sequence ID" value="MCP8352281.1"/>
    <property type="molecule type" value="Genomic_DNA"/>
</dbReference>
<evidence type="ECO:0000256" key="6">
    <source>
        <dbReference type="ARBA" id="ARBA00023146"/>
    </source>
</evidence>
<dbReference type="Pfam" id="PF00579">
    <property type="entry name" value="tRNA-synt_1b"/>
    <property type="match status" value="1"/>
</dbReference>
<comment type="function">
    <text evidence="8">Catalyzes the attachment of tryptophan to tRNA(Trp).</text>
</comment>
<evidence type="ECO:0000256" key="7">
    <source>
        <dbReference type="ARBA" id="ARBA00049929"/>
    </source>
</evidence>
<evidence type="ECO:0000313" key="11">
    <source>
        <dbReference type="Proteomes" id="UP001320768"/>
    </source>
</evidence>
<dbReference type="Proteomes" id="UP001320768">
    <property type="component" value="Unassembled WGS sequence"/>
</dbReference>
<dbReference type="Gene3D" id="3.40.50.620">
    <property type="entry name" value="HUPs"/>
    <property type="match status" value="1"/>
</dbReference>
<comment type="similarity">
    <text evidence="1 8 9">Belongs to the class-I aminoacyl-tRNA synthetase family.</text>
</comment>
<reference evidence="10 11" key="1">
    <citation type="journal article" date="2022" name="Nat. Microbiol.">
        <title>The microbiome of a bacterivorous marine choanoflagellate contains a resource-demanding obligate bacterial associate.</title>
        <authorList>
            <person name="Needham D.M."/>
            <person name="Poirier C."/>
            <person name="Bachy C."/>
            <person name="George E.E."/>
            <person name="Wilken S."/>
            <person name="Yung C.C.M."/>
            <person name="Limardo A.J."/>
            <person name="Morando M."/>
            <person name="Sudek L."/>
            <person name="Malmstrom R.R."/>
            <person name="Keeling P.J."/>
            <person name="Santoro A.E."/>
            <person name="Worden A.Z."/>
        </authorList>
    </citation>
    <scope>NUCLEOTIDE SEQUENCE [LARGE SCALE GENOMIC DNA]</scope>
    <source>
        <strain evidence="10 11">Comchoano-2</strain>
    </source>
</reference>
<organism evidence="10 11">
    <name type="scientific">Candidatus Synchoanobacter obligatus</name>
    <dbReference type="NCBI Taxonomy" id="2919597"/>
    <lineage>
        <taxon>Bacteria</taxon>
        <taxon>Pseudomonadati</taxon>
        <taxon>Pseudomonadota</taxon>
        <taxon>Gammaproteobacteria</taxon>
        <taxon>Candidatus Comchoanobacterales</taxon>
        <taxon>Candidatus Comchoanobacteraceae</taxon>
        <taxon>Candidatus Synchoanobacter</taxon>
    </lineage>
</organism>
<feature type="binding site" evidence="8">
    <location>
        <position position="186"/>
    </location>
    <ligand>
        <name>ATP</name>
        <dbReference type="ChEBI" id="CHEBI:30616"/>
    </ligand>
</feature>
<sequence>MSRVFSMIQPSGRLGIGHYLGAIRHWEVLQAQEHDCLFAIANLHAITVPQATAELKQHSLDLVAFYLACGIDPEQTTIFMQSDVKHHAELAWILSCITSLGELNRMTQFKDKSQNTKRERIGAGLLFYPALMAADILLYQTNLVPVGSDQKQHIEMTRDLAIRFNQTFGETFVVPEPYIADTGSRIMALGDPMKKMSKSDQDSNNYIALEDSGRLIQKKIMRAVTDSLNSFCYNPEQQKGLANLIDLYAACSHEDVESIVARYSGGGYGQFKKDLAQMVSGRVEEIYANYERYRRDTAYLKEVLAQGAINANGIADQTLAVVHERVGLLL</sequence>
<comment type="subunit">
    <text evidence="8">Homodimer.</text>
</comment>
<comment type="caution">
    <text evidence="8">Lacks conserved residue(s) required for the propagation of feature annotation.</text>
</comment>
<dbReference type="InterPro" id="IPR014729">
    <property type="entry name" value="Rossmann-like_a/b/a_fold"/>
</dbReference>
<name>A0ABT1L5R8_9GAMM</name>
<keyword evidence="11" id="KW-1185">Reference proteome</keyword>
<dbReference type="PRINTS" id="PR01039">
    <property type="entry name" value="TRNASYNTHTRP"/>
</dbReference>
<dbReference type="EC" id="6.1.1.2" evidence="8"/>
<dbReference type="RefSeq" id="WP_258569387.1">
    <property type="nucleotide sequence ID" value="NZ_JAKUDN010000002.1"/>
</dbReference>
<keyword evidence="6 8" id="KW-0030">Aminoacyl-tRNA synthetase</keyword>
<keyword evidence="3 8" id="KW-0547">Nucleotide-binding</keyword>
<dbReference type="SUPFAM" id="SSF52374">
    <property type="entry name" value="Nucleotidylyl transferase"/>
    <property type="match status" value="1"/>
</dbReference>
<feature type="binding site" evidence="8">
    <location>
        <begin position="17"/>
        <end position="18"/>
    </location>
    <ligand>
        <name>ATP</name>
        <dbReference type="ChEBI" id="CHEBI:30616"/>
    </ligand>
</feature>
<dbReference type="CDD" id="cd00806">
    <property type="entry name" value="TrpRS_core"/>
    <property type="match status" value="1"/>
</dbReference>
<protein>
    <recommendedName>
        <fullName evidence="8">Tryptophan--tRNA ligase</fullName>
        <ecNumber evidence="8">6.1.1.2</ecNumber>
    </recommendedName>
    <alternativeName>
        <fullName evidence="8">Tryptophanyl-tRNA synthetase</fullName>
        <shortName evidence="8">TrpRS</shortName>
    </alternativeName>
</protein>
<evidence type="ECO:0000256" key="2">
    <source>
        <dbReference type="ARBA" id="ARBA00022598"/>
    </source>
</evidence>
<keyword evidence="2 8" id="KW-0436">Ligase</keyword>
<dbReference type="InterPro" id="IPR002305">
    <property type="entry name" value="aa-tRNA-synth_Ic"/>
</dbReference>
<comment type="subcellular location">
    <subcellularLocation>
        <location evidence="8">Cytoplasm</location>
    </subcellularLocation>
</comment>
<keyword evidence="4 8" id="KW-0067">ATP-binding</keyword>
<gene>
    <name evidence="8 10" type="primary">trpS</name>
    <name evidence="10" type="ORF">MKS91_03140</name>
</gene>
<evidence type="ECO:0000256" key="3">
    <source>
        <dbReference type="ARBA" id="ARBA00022741"/>
    </source>
</evidence>
<dbReference type="Gene3D" id="1.10.240.10">
    <property type="entry name" value="Tyrosyl-Transfer RNA Synthetase"/>
    <property type="match status" value="1"/>
</dbReference>
<feature type="binding site" evidence="8">
    <location>
        <begin position="147"/>
        <end position="149"/>
    </location>
    <ligand>
        <name>ATP</name>
        <dbReference type="ChEBI" id="CHEBI:30616"/>
    </ligand>
</feature>
<dbReference type="InterPro" id="IPR002306">
    <property type="entry name" value="Trp-tRNA-ligase"/>
</dbReference>
<feature type="binding site" evidence="8">
    <location>
        <position position="135"/>
    </location>
    <ligand>
        <name>L-tryptophan</name>
        <dbReference type="ChEBI" id="CHEBI:57912"/>
    </ligand>
</feature>
<comment type="catalytic activity">
    <reaction evidence="7 8">
        <text>tRNA(Trp) + L-tryptophan + ATP = L-tryptophyl-tRNA(Trp) + AMP + diphosphate + H(+)</text>
        <dbReference type="Rhea" id="RHEA:24080"/>
        <dbReference type="Rhea" id="RHEA-COMP:9671"/>
        <dbReference type="Rhea" id="RHEA-COMP:9705"/>
        <dbReference type="ChEBI" id="CHEBI:15378"/>
        <dbReference type="ChEBI" id="CHEBI:30616"/>
        <dbReference type="ChEBI" id="CHEBI:33019"/>
        <dbReference type="ChEBI" id="CHEBI:57912"/>
        <dbReference type="ChEBI" id="CHEBI:78442"/>
        <dbReference type="ChEBI" id="CHEBI:78535"/>
        <dbReference type="ChEBI" id="CHEBI:456215"/>
        <dbReference type="EC" id="6.1.1.2"/>
    </reaction>
</comment>
<keyword evidence="5 8" id="KW-0648">Protein biosynthesis</keyword>
<accession>A0ABT1L5R8</accession>
<dbReference type="PANTHER" id="PTHR43766">
    <property type="entry name" value="TRYPTOPHAN--TRNA LIGASE, MITOCHONDRIAL"/>
    <property type="match status" value="1"/>
</dbReference>
<evidence type="ECO:0000256" key="8">
    <source>
        <dbReference type="HAMAP-Rule" id="MF_00140"/>
    </source>
</evidence>
<evidence type="ECO:0000256" key="9">
    <source>
        <dbReference type="RuleBase" id="RU363036"/>
    </source>
</evidence>